<accession>A0AAV2CXA9</accession>
<proteinExistence type="predicted"/>
<protein>
    <submittedName>
        <fullName evidence="1">Uncharacterized protein</fullName>
    </submittedName>
</protein>
<keyword evidence="2" id="KW-1185">Reference proteome</keyword>
<dbReference type="AlphaFoldDB" id="A0AAV2CXA9"/>
<evidence type="ECO:0000313" key="1">
    <source>
        <dbReference type="EMBL" id="CAL1360949.1"/>
    </source>
</evidence>
<dbReference type="Proteomes" id="UP001497516">
    <property type="component" value="Chromosome 10"/>
</dbReference>
<name>A0AAV2CXA9_9ROSI</name>
<dbReference type="EMBL" id="OZ034814">
    <property type="protein sequence ID" value="CAL1360949.1"/>
    <property type="molecule type" value="Genomic_DNA"/>
</dbReference>
<reference evidence="1 2" key="1">
    <citation type="submission" date="2024-04" db="EMBL/GenBank/DDBJ databases">
        <authorList>
            <person name="Fracassetti M."/>
        </authorList>
    </citation>
    <scope>NUCLEOTIDE SEQUENCE [LARGE SCALE GENOMIC DNA]</scope>
</reference>
<gene>
    <name evidence="1" type="ORF">LTRI10_LOCUS8349</name>
</gene>
<evidence type="ECO:0000313" key="2">
    <source>
        <dbReference type="Proteomes" id="UP001497516"/>
    </source>
</evidence>
<organism evidence="1 2">
    <name type="scientific">Linum trigynum</name>
    <dbReference type="NCBI Taxonomy" id="586398"/>
    <lineage>
        <taxon>Eukaryota</taxon>
        <taxon>Viridiplantae</taxon>
        <taxon>Streptophyta</taxon>
        <taxon>Embryophyta</taxon>
        <taxon>Tracheophyta</taxon>
        <taxon>Spermatophyta</taxon>
        <taxon>Magnoliopsida</taxon>
        <taxon>eudicotyledons</taxon>
        <taxon>Gunneridae</taxon>
        <taxon>Pentapetalae</taxon>
        <taxon>rosids</taxon>
        <taxon>fabids</taxon>
        <taxon>Malpighiales</taxon>
        <taxon>Linaceae</taxon>
        <taxon>Linum</taxon>
    </lineage>
</organism>
<sequence length="67" mass="7384">MFASLPPSEVVAGSRRCHMPICKEDNPGTAKDEEVKRACDGGRRIELEMEGRGEINEIKKRQAVSLG</sequence>